<dbReference type="AlphaFoldDB" id="A0AAD8YC97"/>
<keyword evidence="1" id="KW-0812">Transmembrane</keyword>
<keyword evidence="1" id="KW-1133">Transmembrane helix</keyword>
<keyword evidence="1" id="KW-0472">Membrane</keyword>
<dbReference type="InterPro" id="IPR023352">
    <property type="entry name" value="MAPEG-like_dom_sf"/>
</dbReference>
<gene>
    <name evidence="2" type="ORF">QTG54_006497</name>
</gene>
<reference evidence="2" key="1">
    <citation type="submission" date="2023-06" db="EMBL/GenBank/DDBJ databases">
        <title>Survivors Of The Sea: Transcriptome response of Skeletonema marinoi to long-term dormancy.</title>
        <authorList>
            <person name="Pinder M.I.M."/>
            <person name="Kourtchenko O."/>
            <person name="Robertson E.K."/>
            <person name="Larsson T."/>
            <person name="Maumus F."/>
            <person name="Osuna-Cruz C.M."/>
            <person name="Vancaester E."/>
            <person name="Stenow R."/>
            <person name="Vandepoele K."/>
            <person name="Ploug H."/>
            <person name="Bruchert V."/>
            <person name="Godhe A."/>
            <person name="Topel M."/>
        </authorList>
    </citation>
    <scope>NUCLEOTIDE SEQUENCE</scope>
    <source>
        <strain evidence="2">R05AC</strain>
    </source>
</reference>
<comment type="caution">
    <text evidence="2">The sequence shown here is derived from an EMBL/GenBank/DDBJ whole genome shotgun (WGS) entry which is preliminary data.</text>
</comment>
<accession>A0AAD8YC97</accession>
<protein>
    <submittedName>
        <fullName evidence="2">Uncharacterized protein</fullName>
    </submittedName>
</protein>
<proteinExistence type="predicted"/>
<organism evidence="2 3">
    <name type="scientific">Skeletonema marinoi</name>
    <dbReference type="NCBI Taxonomy" id="267567"/>
    <lineage>
        <taxon>Eukaryota</taxon>
        <taxon>Sar</taxon>
        <taxon>Stramenopiles</taxon>
        <taxon>Ochrophyta</taxon>
        <taxon>Bacillariophyta</taxon>
        <taxon>Coscinodiscophyceae</taxon>
        <taxon>Thalassiosirophycidae</taxon>
        <taxon>Thalassiosirales</taxon>
        <taxon>Skeletonemataceae</taxon>
        <taxon>Skeletonema</taxon>
        <taxon>Skeletonema marinoi-dohrnii complex</taxon>
    </lineage>
</organism>
<dbReference type="SUPFAM" id="SSF161084">
    <property type="entry name" value="MAPEG domain-like"/>
    <property type="match status" value="1"/>
</dbReference>
<dbReference type="Proteomes" id="UP001224775">
    <property type="component" value="Unassembled WGS sequence"/>
</dbReference>
<dbReference type="EMBL" id="JATAAI010000010">
    <property type="protein sequence ID" value="KAK1742900.1"/>
    <property type="molecule type" value="Genomic_DNA"/>
</dbReference>
<feature type="transmembrane region" description="Helical" evidence="1">
    <location>
        <begin position="67"/>
        <end position="95"/>
    </location>
</feature>
<evidence type="ECO:0000313" key="2">
    <source>
        <dbReference type="EMBL" id="KAK1742900.1"/>
    </source>
</evidence>
<feature type="transmembrane region" description="Helical" evidence="1">
    <location>
        <begin position="148"/>
        <end position="169"/>
    </location>
</feature>
<keyword evidence="3" id="KW-1185">Reference proteome</keyword>
<name>A0AAD8YC97_9STRA</name>
<evidence type="ECO:0000256" key="1">
    <source>
        <dbReference type="SAM" id="Phobius"/>
    </source>
</evidence>
<feature type="transmembrane region" description="Helical" evidence="1">
    <location>
        <begin position="12"/>
        <end position="34"/>
    </location>
</feature>
<feature type="transmembrane region" description="Helical" evidence="1">
    <location>
        <begin position="107"/>
        <end position="128"/>
    </location>
</feature>
<sequence>MMELILDQDFSLPVLATVAWVGVFYIFWSVQALANPNSFDPSARFDYSNNLWAIADRTALNMSEQNVIFLTALWLHTLFVGAEMSGQLGLYAAAFRLLYPFLRAVKFLLMELSTLPYYCIVYNMWINLGFKAYAGKALFDEINMLSMILRFLAVYLLTLIVAMGAKVVLSTIVGKTKTINDGHLTKED</sequence>
<evidence type="ECO:0000313" key="3">
    <source>
        <dbReference type="Proteomes" id="UP001224775"/>
    </source>
</evidence>